<evidence type="ECO:0000313" key="1">
    <source>
        <dbReference type="EMBL" id="KAH9292276.1"/>
    </source>
</evidence>
<dbReference type="EMBL" id="JAHRHJ020003198">
    <property type="protein sequence ID" value="KAH9292276.1"/>
    <property type="molecule type" value="Genomic_DNA"/>
</dbReference>
<keyword evidence="2" id="KW-1185">Reference proteome</keyword>
<dbReference type="PANTHER" id="PTHR48040:SF13">
    <property type="entry name" value="ABC TRANSPORTER G FAMILY MEMBER 31"/>
    <property type="match status" value="1"/>
</dbReference>
<accession>A0AA38C466</accession>
<protein>
    <submittedName>
        <fullName evidence="1">Uncharacterized protein</fullName>
    </submittedName>
</protein>
<evidence type="ECO:0000313" key="2">
    <source>
        <dbReference type="Proteomes" id="UP000824469"/>
    </source>
</evidence>
<proteinExistence type="predicted"/>
<name>A0AA38C466_TAXCH</name>
<organism evidence="1 2">
    <name type="scientific">Taxus chinensis</name>
    <name type="common">Chinese yew</name>
    <name type="synonym">Taxus wallichiana var. chinensis</name>
    <dbReference type="NCBI Taxonomy" id="29808"/>
    <lineage>
        <taxon>Eukaryota</taxon>
        <taxon>Viridiplantae</taxon>
        <taxon>Streptophyta</taxon>
        <taxon>Embryophyta</taxon>
        <taxon>Tracheophyta</taxon>
        <taxon>Spermatophyta</taxon>
        <taxon>Pinopsida</taxon>
        <taxon>Pinidae</taxon>
        <taxon>Conifers II</taxon>
        <taxon>Cupressales</taxon>
        <taxon>Taxaceae</taxon>
        <taxon>Taxus</taxon>
    </lineage>
</organism>
<dbReference type="OMA" id="LESTDHK"/>
<dbReference type="PANTHER" id="PTHR48040">
    <property type="entry name" value="PLEIOTROPIC DRUG RESISTANCE PROTEIN 1-LIKE ISOFORM X1"/>
    <property type="match status" value="1"/>
</dbReference>
<comment type="caution">
    <text evidence="1">The sequence shown here is derived from an EMBL/GenBank/DDBJ whole genome shotgun (WGS) entry which is preliminary data.</text>
</comment>
<dbReference type="AlphaFoldDB" id="A0AA38C466"/>
<dbReference type="Proteomes" id="UP000824469">
    <property type="component" value="Unassembled WGS sequence"/>
</dbReference>
<reference evidence="1 2" key="1">
    <citation type="journal article" date="2021" name="Nat. Plants">
        <title>The Taxus genome provides insights into paclitaxel biosynthesis.</title>
        <authorList>
            <person name="Xiong X."/>
            <person name="Gou J."/>
            <person name="Liao Q."/>
            <person name="Li Y."/>
            <person name="Zhou Q."/>
            <person name="Bi G."/>
            <person name="Li C."/>
            <person name="Du R."/>
            <person name="Wang X."/>
            <person name="Sun T."/>
            <person name="Guo L."/>
            <person name="Liang H."/>
            <person name="Lu P."/>
            <person name="Wu Y."/>
            <person name="Zhang Z."/>
            <person name="Ro D.K."/>
            <person name="Shang Y."/>
            <person name="Huang S."/>
            <person name="Yan J."/>
        </authorList>
    </citation>
    <scope>NUCLEOTIDE SEQUENCE [LARGE SCALE GENOMIC DNA]</scope>
    <source>
        <strain evidence="1">Ta-2019</strain>
    </source>
</reference>
<gene>
    <name evidence="1" type="ORF">KI387_042542</name>
</gene>
<feature type="non-terminal residue" evidence="1">
    <location>
        <position position="121"/>
    </location>
</feature>
<sequence length="121" mass="13690">MATSIPLPLEGENGLGLTWTGSLRSGSTRLFGRSNSVFASQHQQQEDDEEALKWAALEKLPTYDRIRTSIFKQSEGGDEILHQIDVRNMELGTRQQLLDRLVKAADQDNGPFLHKLRERLD</sequence>